<keyword evidence="2" id="KW-0472">Membrane</keyword>
<protein>
    <submittedName>
        <fullName evidence="3">Uncharacterized protein</fullName>
    </submittedName>
</protein>
<comment type="caution">
    <text evidence="3">The sequence shown here is derived from an EMBL/GenBank/DDBJ whole genome shotgun (WGS) entry which is preliminary data.</text>
</comment>
<feature type="transmembrane region" description="Helical" evidence="2">
    <location>
        <begin position="36"/>
        <end position="55"/>
    </location>
</feature>
<dbReference type="Proteomes" id="UP000722485">
    <property type="component" value="Unassembled WGS sequence"/>
</dbReference>
<accession>A0A9P5H318</accession>
<gene>
    <name evidence="3" type="ORF">G7Z17_g11908</name>
</gene>
<keyword evidence="2" id="KW-1133">Transmembrane helix</keyword>
<keyword evidence="4" id="KW-1185">Reference proteome</keyword>
<evidence type="ECO:0000313" key="4">
    <source>
        <dbReference type="Proteomes" id="UP000722485"/>
    </source>
</evidence>
<feature type="region of interest" description="Disordered" evidence="1">
    <location>
        <begin position="132"/>
        <end position="169"/>
    </location>
</feature>
<reference evidence="3" key="1">
    <citation type="submission" date="2020-03" db="EMBL/GenBank/DDBJ databases">
        <title>Draft Genome Sequence of Cylindrodendrum hubeiense.</title>
        <authorList>
            <person name="Buettner E."/>
            <person name="Kellner H."/>
        </authorList>
    </citation>
    <scope>NUCLEOTIDE SEQUENCE</scope>
    <source>
        <strain evidence="3">IHI 201604</strain>
    </source>
</reference>
<proteinExistence type="predicted"/>
<sequence length="169" mass="18050">MRGDASHAPDQQLANQPRTWPRKRATIVRIGCGLDLGLGFVAVVAIVAIVVASLFRPSIAHLKQHLKQHGADSRAVDSEGSLVHQVSRPGRLHQVASSRIKLHGTAPTNAQCRVPLRPLASVTASLCNRQATSGHRIPDLEADRAPDGPDDPDDPDDPDPDPDPASGWT</sequence>
<feature type="compositionally biased region" description="Acidic residues" evidence="1">
    <location>
        <begin position="148"/>
        <end position="162"/>
    </location>
</feature>
<feature type="region of interest" description="Disordered" evidence="1">
    <location>
        <begin position="71"/>
        <end position="90"/>
    </location>
</feature>
<evidence type="ECO:0000256" key="1">
    <source>
        <dbReference type="SAM" id="MobiDB-lite"/>
    </source>
</evidence>
<organism evidence="3 4">
    <name type="scientific">Cylindrodendrum hubeiense</name>
    <dbReference type="NCBI Taxonomy" id="595255"/>
    <lineage>
        <taxon>Eukaryota</taxon>
        <taxon>Fungi</taxon>
        <taxon>Dikarya</taxon>
        <taxon>Ascomycota</taxon>
        <taxon>Pezizomycotina</taxon>
        <taxon>Sordariomycetes</taxon>
        <taxon>Hypocreomycetidae</taxon>
        <taxon>Hypocreales</taxon>
        <taxon>Nectriaceae</taxon>
        <taxon>Cylindrodendrum</taxon>
    </lineage>
</organism>
<name>A0A9P5H318_9HYPO</name>
<evidence type="ECO:0000313" key="3">
    <source>
        <dbReference type="EMBL" id="KAF7541575.1"/>
    </source>
</evidence>
<dbReference type="AlphaFoldDB" id="A0A9P5H318"/>
<keyword evidence="2" id="KW-0812">Transmembrane</keyword>
<feature type="compositionally biased region" description="Basic and acidic residues" evidence="1">
    <location>
        <begin position="136"/>
        <end position="147"/>
    </location>
</feature>
<dbReference type="EMBL" id="JAANBB010000487">
    <property type="protein sequence ID" value="KAF7541575.1"/>
    <property type="molecule type" value="Genomic_DNA"/>
</dbReference>
<evidence type="ECO:0000256" key="2">
    <source>
        <dbReference type="SAM" id="Phobius"/>
    </source>
</evidence>